<dbReference type="EMBL" id="BAAARE010000013">
    <property type="protein sequence ID" value="GAA2491125.1"/>
    <property type="molecule type" value="Genomic_DNA"/>
</dbReference>
<comment type="caution">
    <text evidence="8">The sequence shown here is derived from an EMBL/GenBank/DDBJ whole genome shotgun (WGS) entry which is preliminary data.</text>
</comment>
<dbReference type="PROSITE" id="PS51898">
    <property type="entry name" value="TYR_RECOMBINASE"/>
    <property type="match status" value="1"/>
</dbReference>
<feature type="compositionally biased region" description="Low complexity" evidence="5">
    <location>
        <begin position="360"/>
        <end position="369"/>
    </location>
</feature>
<keyword evidence="3" id="KW-0233">DNA recombination</keyword>
<dbReference type="CDD" id="cd01189">
    <property type="entry name" value="INT_ICEBs1_C_like"/>
    <property type="match status" value="1"/>
</dbReference>
<name>A0ABP5Z2K4_9MICO</name>
<evidence type="ECO:0000259" key="6">
    <source>
        <dbReference type="PROSITE" id="PS51898"/>
    </source>
</evidence>
<keyword evidence="9" id="KW-1185">Reference proteome</keyword>
<evidence type="ECO:0000256" key="3">
    <source>
        <dbReference type="ARBA" id="ARBA00023172"/>
    </source>
</evidence>
<evidence type="ECO:0000256" key="2">
    <source>
        <dbReference type="ARBA" id="ARBA00023125"/>
    </source>
</evidence>
<organism evidence="8 9">
    <name type="scientific">Terrabacter carboxydivorans</name>
    <dbReference type="NCBI Taxonomy" id="619730"/>
    <lineage>
        <taxon>Bacteria</taxon>
        <taxon>Bacillati</taxon>
        <taxon>Actinomycetota</taxon>
        <taxon>Actinomycetes</taxon>
        <taxon>Micrococcales</taxon>
        <taxon>Intrasporangiaceae</taxon>
        <taxon>Terrabacter</taxon>
    </lineage>
</organism>
<gene>
    <name evidence="8" type="ORF">GCM10009858_31490</name>
</gene>
<dbReference type="InterPro" id="IPR010998">
    <property type="entry name" value="Integrase_recombinase_N"/>
</dbReference>
<evidence type="ECO:0000256" key="1">
    <source>
        <dbReference type="ARBA" id="ARBA00008857"/>
    </source>
</evidence>
<dbReference type="PROSITE" id="PS51900">
    <property type="entry name" value="CB"/>
    <property type="match status" value="1"/>
</dbReference>
<dbReference type="PANTHER" id="PTHR30349:SF64">
    <property type="entry name" value="PROPHAGE INTEGRASE INTD-RELATED"/>
    <property type="match status" value="1"/>
</dbReference>
<evidence type="ECO:0000313" key="9">
    <source>
        <dbReference type="Proteomes" id="UP001500730"/>
    </source>
</evidence>
<evidence type="ECO:0000256" key="4">
    <source>
        <dbReference type="PROSITE-ProRule" id="PRU01248"/>
    </source>
</evidence>
<dbReference type="Pfam" id="PF22022">
    <property type="entry name" value="Phage_int_M"/>
    <property type="match status" value="1"/>
</dbReference>
<dbReference type="SUPFAM" id="SSF56349">
    <property type="entry name" value="DNA breaking-rejoining enzymes"/>
    <property type="match status" value="1"/>
</dbReference>
<dbReference type="RefSeq" id="WP_344255957.1">
    <property type="nucleotide sequence ID" value="NZ_BAAARE010000013.1"/>
</dbReference>
<dbReference type="Gene3D" id="1.10.443.10">
    <property type="entry name" value="Intergrase catalytic core"/>
    <property type="match status" value="1"/>
</dbReference>
<sequence>MSIQRLVRGDRVRYRARVKSHGREVATRVFDRKSDAVAWDQEQARRLRSGEWFDPRRGRVPLASLFPEWLASRQGLKRKTQEADLSAWTNHVAPKFGHVPIASITEAQVSAWAGGLVAAGLSGSTASRYLSTLRSMLAFAVADGRVSRNVAALVKPPKAGRARREGQFLSLEELEALALACNGPYADVVRVLGLCGLRWGELAGLQVGDRVKVPGEGLRLQRTVLASSSKGGLYVDTLKGHRSRTVALPSAVVPILDLWSAGKSSSAWVFSAPGGGPLSESNWKRSVGWREACAAIGRPALRAHDLRHTAASIWLGAGADPKVVQRILGHASAAMTMDLYGHLIDRNLWEAAQKVGGTTGASDAATGKGKAPDSGEKGA</sequence>
<dbReference type="InterPro" id="IPR044068">
    <property type="entry name" value="CB"/>
</dbReference>
<dbReference type="InterPro" id="IPR053876">
    <property type="entry name" value="Phage_int_M"/>
</dbReference>
<evidence type="ECO:0000313" key="8">
    <source>
        <dbReference type="EMBL" id="GAA2491125.1"/>
    </source>
</evidence>
<keyword evidence="2 4" id="KW-0238">DNA-binding</keyword>
<proteinExistence type="inferred from homology"/>
<protein>
    <submittedName>
        <fullName evidence="8">Site-specific integrase</fullName>
    </submittedName>
</protein>
<dbReference type="Gene3D" id="1.10.150.130">
    <property type="match status" value="1"/>
</dbReference>
<comment type="similarity">
    <text evidence="1">Belongs to the 'phage' integrase family.</text>
</comment>
<dbReference type="InterPro" id="IPR011010">
    <property type="entry name" value="DNA_brk_join_enz"/>
</dbReference>
<dbReference type="InterPro" id="IPR013762">
    <property type="entry name" value="Integrase-like_cat_sf"/>
</dbReference>
<evidence type="ECO:0000256" key="5">
    <source>
        <dbReference type="SAM" id="MobiDB-lite"/>
    </source>
</evidence>
<feature type="region of interest" description="Disordered" evidence="5">
    <location>
        <begin position="357"/>
        <end position="379"/>
    </location>
</feature>
<feature type="domain" description="Core-binding (CB)" evidence="7">
    <location>
        <begin position="60"/>
        <end position="141"/>
    </location>
</feature>
<dbReference type="Pfam" id="PF00589">
    <property type="entry name" value="Phage_integrase"/>
    <property type="match status" value="1"/>
</dbReference>
<accession>A0ABP5Z2K4</accession>
<dbReference type="PANTHER" id="PTHR30349">
    <property type="entry name" value="PHAGE INTEGRASE-RELATED"/>
    <property type="match status" value="1"/>
</dbReference>
<reference evidence="9" key="1">
    <citation type="journal article" date="2019" name="Int. J. Syst. Evol. Microbiol.">
        <title>The Global Catalogue of Microorganisms (GCM) 10K type strain sequencing project: providing services to taxonomists for standard genome sequencing and annotation.</title>
        <authorList>
            <consortium name="The Broad Institute Genomics Platform"/>
            <consortium name="The Broad Institute Genome Sequencing Center for Infectious Disease"/>
            <person name="Wu L."/>
            <person name="Ma J."/>
        </authorList>
    </citation>
    <scope>NUCLEOTIDE SEQUENCE [LARGE SCALE GENOMIC DNA]</scope>
    <source>
        <strain evidence="9">JCM 16259</strain>
    </source>
</reference>
<evidence type="ECO:0000259" key="7">
    <source>
        <dbReference type="PROSITE" id="PS51900"/>
    </source>
</evidence>
<dbReference type="InterPro" id="IPR002104">
    <property type="entry name" value="Integrase_catalytic"/>
</dbReference>
<feature type="domain" description="Tyr recombinase" evidence="6">
    <location>
        <begin position="164"/>
        <end position="353"/>
    </location>
</feature>
<feature type="compositionally biased region" description="Basic and acidic residues" evidence="5">
    <location>
        <begin position="370"/>
        <end position="379"/>
    </location>
</feature>
<dbReference type="InterPro" id="IPR050090">
    <property type="entry name" value="Tyrosine_recombinase_XerCD"/>
</dbReference>
<dbReference type="Proteomes" id="UP001500730">
    <property type="component" value="Unassembled WGS sequence"/>
</dbReference>